<reference evidence="1 2" key="1">
    <citation type="submission" date="2021-06" db="EMBL/GenBank/DDBJ databases">
        <title>Caerostris extrusa draft genome.</title>
        <authorList>
            <person name="Kono N."/>
            <person name="Arakawa K."/>
        </authorList>
    </citation>
    <scope>NUCLEOTIDE SEQUENCE [LARGE SCALE GENOMIC DNA]</scope>
</reference>
<evidence type="ECO:0000313" key="2">
    <source>
        <dbReference type="Proteomes" id="UP001054945"/>
    </source>
</evidence>
<gene>
    <name evidence="1" type="ORF">CEXT_350991</name>
</gene>
<dbReference type="Proteomes" id="UP001054945">
    <property type="component" value="Unassembled WGS sequence"/>
</dbReference>
<dbReference type="AlphaFoldDB" id="A0AAV4ML59"/>
<proteinExistence type="predicted"/>
<keyword evidence="2" id="KW-1185">Reference proteome</keyword>
<sequence>MRSLPPAYIYAFPKYDPLHRAAIKKTAPTVLECHKMTLTMFEKDFIISEKRDRVLVKGMFLKRHRILEALELFSLEGMVWSIASLNAIKLSTVSSYDAEVLFTGLDFCWLYLDDQRHQILEALELSSLEGTIWSIASLNAIKLFTVSSYDAGVAWIFAGCILTTIDSWI</sequence>
<comment type="caution">
    <text evidence="1">The sequence shown here is derived from an EMBL/GenBank/DDBJ whole genome shotgun (WGS) entry which is preliminary data.</text>
</comment>
<accession>A0AAV4ML59</accession>
<evidence type="ECO:0000313" key="1">
    <source>
        <dbReference type="EMBL" id="GIX72600.1"/>
    </source>
</evidence>
<dbReference type="EMBL" id="BPLR01002332">
    <property type="protein sequence ID" value="GIX72600.1"/>
    <property type="molecule type" value="Genomic_DNA"/>
</dbReference>
<name>A0AAV4ML59_CAEEX</name>
<organism evidence="1 2">
    <name type="scientific">Caerostris extrusa</name>
    <name type="common">Bark spider</name>
    <name type="synonym">Caerostris bankana</name>
    <dbReference type="NCBI Taxonomy" id="172846"/>
    <lineage>
        <taxon>Eukaryota</taxon>
        <taxon>Metazoa</taxon>
        <taxon>Ecdysozoa</taxon>
        <taxon>Arthropoda</taxon>
        <taxon>Chelicerata</taxon>
        <taxon>Arachnida</taxon>
        <taxon>Araneae</taxon>
        <taxon>Araneomorphae</taxon>
        <taxon>Entelegynae</taxon>
        <taxon>Araneoidea</taxon>
        <taxon>Araneidae</taxon>
        <taxon>Caerostris</taxon>
    </lineage>
</organism>
<protein>
    <submittedName>
        <fullName evidence="1">Uncharacterized protein</fullName>
    </submittedName>
</protein>